<accession>A0ABS7GH65</accession>
<feature type="domain" description="Protein FecR C-terminal" evidence="3">
    <location>
        <begin position="313"/>
        <end position="380"/>
    </location>
</feature>
<dbReference type="Pfam" id="PF04773">
    <property type="entry name" value="FecR"/>
    <property type="match status" value="1"/>
</dbReference>
<feature type="transmembrane region" description="Helical" evidence="1">
    <location>
        <begin position="82"/>
        <end position="99"/>
    </location>
</feature>
<keyword evidence="1" id="KW-1133">Transmembrane helix</keyword>
<keyword evidence="1" id="KW-0812">Transmembrane</keyword>
<feature type="domain" description="FecR protein" evidence="2">
    <location>
        <begin position="175"/>
        <end position="269"/>
    </location>
</feature>
<dbReference type="InterPro" id="IPR032508">
    <property type="entry name" value="FecR_C"/>
</dbReference>
<keyword evidence="1" id="KW-0472">Membrane</keyword>
<organism evidence="4 5">
    <name type="scientific">Chitinophaga rhizophila</name>
    <dbReference type="NCBI Taxonomy" id="2866212"/>
    <lineage>
        <taxon>Bacteria</taxon>
        <taxon>Pseudomonadati</taxon>
        <taxon>Bacteroidota</taxon>
        <taxon>Chitinophagia</taxon>
        <taxon>Chitinophagales</taxon>
        <taxon>Chitinophagaceae</taxon>
        <taxon>Chitinophaga</taxon>
    </lineage>
</organism>
<dbReference type="PANTHER" id="PTHR30273:SF2">
    <property type="entry name" value="PROTEIN FECR"/>
    <property type="match status" value="1"/>
</dbReference>
<dbReference type="Gene3D" id="2.60.120.1440">
    <property type="match status" value="1"/>
</dbReference>
<dbReference type="InterPro" id="IPR006860">
    <property type="entry name" value="FecR"/>
</dbReference>
<protein>
    <submittedName>
        <fullName evidence="4">FecR domain-containing protein</fullName>
    </submittedName>
</protein>
<reference evidence="4 5" key="1">
    <citation type="submission" date="2021-08" db="EMBL/GenBank/DDBJ databases">
        <title>The genome sequence of Chitinophaga sp. B61.</title>
        <authorList>
            <person name="Zhang X."/>
        </authorList>
    </citation>
    <scope>NUCLEOTIDE SEQUENCE [LARGE SCALE GENOMIC DNA]</scope>
    <source>
        <strain evidence="4 5">B61</strain>
    </source>
</reference>
<evidence type="ECO:0000256" key="1">
    <source>
        <dbReference type="SAM" id="Phobius"/>
    </source>
</evidence>
<dbReference type="Proteomes" id="UP000812961">
    <property type="component" value="Unassembled WGS sequence"/>
</dbReference>
<sequence>MPDHQQRIAYLLARYVNKTCSREELEELFAMIGQENGPDIPGDLLEEIWHTAHPAPDIDYEQAYLHIKPVVPIRRSLPFRKIAVAASVLLLAGAGYWWLSAEKKTAQITTVQSAPAPPILPAGNKAVLTLADGSTVTLDSAGNQVISQGKVAIRQSNGQLLYAGQPTDGSIHYNKLTTPRGGQFRLVLPDGTKVWLNSASMLRYPTVFSGKERIVELDGQGYFEVAPDAQHPFKVKVHDIEVQVLGTTFDIMAYRDEQSVNTTLLTGSIRVNKGSVQQLLQPGQQAVANNQDQQLAVRAADLRKVTAWKNGMFVFNDMALPAILREVARWYDVDIVYNTSPATELYGGGIGRDLQLADVLALLEGNGLNHFRIEGRKVIVLP</sequence>
<evidence type="ECO:0000259" key="3">
    <source>
        <dbReference type="Pfam" id="PF16344"/>
    </source>
</evidence>
<evidence type="ECO:0000313" key="5">
    <source>
        <dbReference type="Proteomes" id="UP000812961"/>
    </source>
</evidence>
<dbReference type="InterPro" id="IPR012373">
    <property type="entry name" value="Ferrdict_sens_TM"/>
</dbReference>
<comment type="caution">
    <text evidence="4">The sequence shown here is derived from an EMBL/GenBank/DDBJ whole genome shotgun (WGS) entry which is preliminary data.</text>
</comment>
<dbReference type="Gene3D" id="3.55.50.30">
    <property type="match status" value="1"/>
</dbReference>
<evidence type="ECO:0000259" key="2">
    <source>
        <dbReference type="Pfam" id="PF04773"/>
    </source>
</evidence>
<dbReference type="Pfam" id="PF16344">
    <property type="entry name" value="FecR_C"/>
    <property type="match status" value="1"/>
</dbReference>
<proteinExistence type="predicted"/>
<dbReference type="PIRSF" id="PIRSF018266">
    <property type="entry name" value="FecR"/>
    <property type="match status" value="1"/>
</dbReference>
<dbReference type="RefSeq" id="WP_220252366.1">
    <property type="nucleotide sequence ID" value="NZ_JAICCF010000004.1"/>
</dbReference>
<dbReference type="PANTHER" id="PTHR30273">
    <property type="entry name" value="PERIPLASMIC SIGNAL SENSOR AND SIGMA FACTOR ACTIVATOR FECR-RELATED"/>
    <property type="match status" value="1"/>
</dbReference>
<keyword evidence="5" id="KW-1185">Reference proteome</keyword>
<dbReference type="EMBL" id="JAICCF010000004">
    <property type="protein sequence ID" value="MBW8687039.1"/>
    <property type="molecule type" value="Genomic_DNA"/>
</dbReference>
<evidence type="ECO:0000313" key="4">
    <source>
        <dbReference type="EMBL" id="MBW8687039.1"/>
    </source>
</evidence>
<name>A0ABS7GH65_9BACT</name>
<gene>
    <name evidence="4" type="ORF">K1Y79_22070</name>
</gene>